<protein>
    <submittedName>
        <fullName evidence="2">Uncharacterized protein</fullName>
    </submittedName>
</protein>
<dbReference type="AlphaFoldDB" id="A0A0F9CTT7"/>
<accession>A0A0F9CTT7</accession>
<proteinExistence type="predicted"/>
<gene>
    <name evidence="2" type="ORF">LCGC14_2569080</name>
</gene>
<sequence>MTTETDRTINTNYPNAKPGVYQVAYACSNCGWTGKIPFTKGKVAPGTTTCPTCGVSGTKKSLPYRLPAPAMKDPVLVPIIPGACPKNPPCPVCPPPANPYKPYPDITQRQTAATKNDADHCTGFGFEFGEHPRRPAHGRGVRDWEHS</sequence>
<comment type="caution">
    <text evidence="2">The sequence shown here is derived from an EMBL/GenBank/DDBJ whole genome shotgun (WGS) entry which is preliminary data.</text>
</comment>
<reference evidence="2" key="1">
    <citation type="journal article" date="2015" name="Nature">
        <title>Complex archaea that bridge the gap between prokaryotes and eukaryotes.</title>
        <authorList>
            <person name="Spang A."/>
            <person name="Saw J.H."/>
            <person name="Jorgensen S.L."/>
            <person name="Zaremba-Niedzwiedzka K."/>
            <person name="Martijn J."/>
            <person name="Lind A.E."/>
            <person name="van Eijk R."/>
            <person name="Schleper C."/>
            <person name="Guy L."/>
            <person name="Ettema T.J."/>
        </authorList>
    </citation>
    <scope>NUCLEOTIDE SEQUENCE</scope>
</reference>
<feature type="region of interest" description="Disordered" evidence="1">
    <location>
        <begin position="125"/>
        <end position="147"/>
    </location>
</feature>
<organism evidence="2">
    <name type="scientific">marine sediment metagenome</name>
    <dbReference type="NCBI Taxonomy" id="412755"/>
    <lineage>
        <taxon>unclassified sequences</taxon>
        <taxon>metagenomes</taxon>
        <taxon>ecological metagenomes</taxon>
    </lineage>
</organism>
<evidence type="ECO:0000313" key="2">
    <source>
        <dbReference type="EMBL" id="KKL09116.1"/>
    </source>
</evidence>
<dbReference type="EMBL" id="LAZR01042609">
    <property type="protein sequence ID" value="KKL09116.1"/>
    <property type="molecule type" value="Genomic_DNA"/>
</dbReference>
<name>A0A0F9CTT7_9ZZZZ</name>
<evidence type="ECO:0000256" key="1">
    <source>
        <dbReference type="SAM" id="MobiDB-lite"/>
    </source>
</evidence>